<dbReference type="PANTHER" id="PTHR12203">
    <property type="entry name" value="KDEL LYS-ASP-GLU-LEU CONTAINING - RELATED"/>
    <property type="match status" value="1"/>
</dbReference>
<accession>A0AAU9PCQ3</accession>
<sequence>MAELTVGDGAVDGGSASPATTNRKQSYITGMLVKNPGVPIFLSVFLVTLFITAAVFTRWVDVSIITAQFRQKDILPFEDFETTNNSTVESCPEYFRWIHEDLKPWKNMGITKEMVEKAREKAHFRLIIVDGRLYMEKYDYVFQTRDVFTIWGILQLLKLYPGKIPDLDLMFMCHDWPLIRKADYPDNNTTIPPLFHYCGDDLTYDIVFPDWSFWGWPEVNVKPWLNLSKELEHGNQKIKWKDREPYAYWKGNTYTGKARRDLAKCNSDGTHEWNARIHHLDWRKGFKETDLASQCTYRYKVYVEGNAWSVSEKYILACDSMSLVITPHYYDFFTRGLTPTIHYWPINEHKKCSSIKFAVDWGNKNTEKAQEIGRRGSEFVQNELQMKFVYDYMLHLLTEYSKLFKYKPFITKNAVEVCSCFGKGLVKEFKEISMVMGAAKASPCTMQPPYDDSEIESLLFKKLNLTRQVRIWEASGRFLDKKKVEFETTRPLAFSPHTDHPSSPTILHVGDSSRNGNNERQYDRCPDRRNDWLSDHRNNRKQQVTDGHQ</sequence>
<feature type="compositionally biased region" description="Basic and acidic residues" evidence="1">
    <location>
        <begin position="520"/>
        <end position="537"/>
    </location>
</feature>
<evidence type="ECO:0000313" key="5">
    <source>
        <dbReference type="Proteomes" id="UP001157418"/>
    </source>
</evidence>
<comment type="caution">
    <text evidence="4">The sequence shown here is derived from an EMBL/GenBank/DDBJ whole genome shotgun (WGS) entry which is preliminary data.</text>
</comment>
<feature type="region of interest" description="Disordered" evidence="1">
    <location>
        <begin position="492"/>
        <end position="549"/>
    </location>
</feature>
<keyword evidence="5" id="KW-1185">Reference proteome</keyword>
<keyword evidence="2" id="KW-0812">Transmembrane</keyword>
<keyword evidence="2" id="KW-1133">Transmembrane helix</keyword>
<feature type="domain" description="Glycosyl transferase CAP10" evidence="3">
    <location>
        <begin position="163"/>
        <end position="407"/>
    </location>
</feature>
<evidence type="ECO:0000256" key="2">
    <source>
        <dbReference type="SAM" id="Phobius"/>
    </source>
</evidence>
<dbReference type="EMBL" id="CAKMRJ010005634">
    <property type="protein sequence ID" value="CAH1447995.1"/>
    <property type="molecule type" value="Genomic_DNA"/>
</dbReference>
<keyword evidence="2" id="KW-0472">Membrane</keyword>
<name>A0AAU9PCQ3_9ASTR</name>
<feature type="transmembrane region" description="Helical" evidence="2">
    <location>
        <begin position="40"/>
        <end position="60"/>
    </location>
</feature>
<evidence type="ECO:0000259" key="3">
    <source>
        <dbReference type="SMART" id="SM00672"/>
    </source>
</evidence>
<evidence type="ECO:0000313" key="4">
    <source>
        <dbReference type="EMBL" id="CAH1447995.1"/>
    </source>
</evidence>
<dbReference type="AlphaFoldDB" id="A0AAU9PCQ3"/>
<reference evidence="4 5" key="1">
    <citation type="submission" date="2022-01" db="EMBL/GenBank/DDBJ databases">
        <authorList>
            <person name="Xiong W."/>
            <person name="Schranz E."/>
        </authorList>
    </citation>
    <scope>NUCLEOTIDE SEQUENCE [LARGE SCALE GENOMIC DNA]</scope>
</reference>
<feature type="region of interest" description="Disordered" evidence="1">
    <location>
        <begin position="1"/>
        <end position="20"/>
    </location>
</feature>
<organism evidence="4 5">
    <name type="scientific">Lactuca virosa</name>
    <dbReference type="NCBI Taxonomy" id="75947"/>
    <lineage>
        <taxon>Eukaryota</taxon>
        <taxon>Viridiplantae</taxon>
        <taxon>Streptophyta</taxon>
        <taxon>Embryophyta</taxon>
        <taxon>Tracheophyta</taxon>
        <taxon>Spermatophyta</taxon>
        <taxon>Magnoliopsida</taxon>
        <taxon>eudicotyledons</taxon>
        <taxon>Gunneridae</taxon>
        <taxon>Pentapetalae</taxon>
        <taxon>asterids</taxon>
        <taxon>campanulids</taxon>
        <taxon>Asterales</taxon>
        <taxon>Asteraceae</taxon>
        <taxon>Cichorioideae</taxon>
        <taxon>Cichorieae</taxon>
        <taxon>Lactucinae</taxon>
        <taxon>Lactuca</taxon>
    </lineage>
</organism>
<proteinExistence type="predicted"/>
<gene>
    <name evidence="4" type="ORF">LVIROSA_LOCUS33565</name>
</gene>
<dbReference type="PANTHER" id="PTHR12203:SF108">
    <property type="entry name" value="O-GLUCOSYLTRANSFERASE RUMI HOMOLOG"/>
    <property type="match status" value="1"/>
</dbReference>
<dbReference type="SMART" id="SM00672">
    <property type="entry name" value="CAP10"/>
    <property type="match status" value="1"/>
</dbReference>
<dbReference type="Pfam" id="PF05686">
    <property type="entry name" value="Glyco_transf_90"/>
    <property type="match status" value="1"/>
</dbReference>
<dbReference type="InterPro" id="IPR006598">
    <property type="entry name" value="CAP10"/>
</dbReference>
<dbReference type="Proteomes" id="UP001157418">
    <property type="component" value="Unassembled WGS sequence"/>
</dbReference>
<evidence type="ECO:0000256" key="1">
    <source>
        <dbReference type="SAM" id="MobiDB-lite"/>
    </source>
</evidence>
<protein>
    <recommendedName>
        <fullName evidence="3">Glycosyl transferase CAP10 domain-containing protein</fullName>
    </recommendedName>
</protein>
<dbReference type="InterPro" id="IPR051091">
    <property type="entry name" value="O-Glucosyltr/Glycosyltrsf_90"/>
</dbReference>